<name>A0A6J5KQK0_9CAUD</name>
<evidence type="ECO:0000313" key="1">
    <source>
        <dbReference type="EMBL" id="CAB4123097.1"/>
    </source>
</evidence>
<proteinExistence type="predicted"/>
<accession>A0A6J5KQK0</accession>
<sequence>MAFTPTLSKFGVPLVPGQSGIGMLQPKLKYRFRVSMDRFAGFGPTLEMTRQVKTVARPTVTFTETVLHSYNNVMYIPQKPTWSAIDIVVQDDVTSAVSKLINAQLQRQHNFFDQTSALAGANFKFRTKIETLDGGNIGVLEAWYLEGCYLQSVAYDTYDYSSSEPVQITMNIRYDNATQDSTVLAIAEGLMAGS</sequence>
<protein>
    <recommendedName>
        <fullName evidence="2">Tail tube protein</fullName>
    </recommendedName>
</protein>
<evidence type="ECO:0008006" key="2">
    <source>
        <dbReference type="Google" id="ProtNLM"/>
    </source>
</evidence>
<dbReference type="EMBL" id="LR796167">
    <property type="protein sequence ID" value="CAB4123097.1"/>
    <property type="molecule type" value="Genomic_DNA"/>
</dbReference>
<gene>
    <name evidence="1" type="ORF">UFOVP29_256</name>
</gene>
<reference evidence="1" key="1">
    <citation type="submission" date="2020-04" db="EMBL/GenBank/DDBJ databases">
        <authorList>
            <person name="Chiriac C."/>
            <person name="Salcher M."/>
            <person name="Ghai R."/>
            <person name="Kavagutti S V."/>
        </authorList>
    </citation>
    <scope>NUCLEOTIDE SEQUENCE</scope>
</reference>
<organism evidence="1">
    <name type="scientific">uncultured Caudovirales phage</name>
    <dbReference type="NCBI Taxonomy" id="2100421"/>
    <lineage>
        <taxon>Viruses</taxon>
        <taxon>Duplodnaviria</taxon>
        <taxon>Heunggongvirae</taxon>
        <taxon>Uroviricota</taxon>
        <taxon>Caudoviricetes</taxon>
        <taxon>Peduoviridae</taxon>
        <taxon>Maltschvirus</taxon>
        <taxon>Maltschvirus maltsch</taxon>
    </lineage>
</organism>